<name>A0A345MSY8_9CAUD</name>
<organism evidence="2 3">
    <name type="scientific">crAssphage sp. isolate ctbg_1</name>
    <dbReference type="NCBI Taxonomy" id="2989854"/>
    <lineage>
        <taxon>Viruses</taxon>
        <taxon>Duplodnaviria</taxon>
        <taxon>Heunggongvirae</taxon>
        <taxon>Uroviricota</taxon>
        <taxon>Caudoviricetes</taxon>
        <taxon>Crassvirales</taxon>
        <taxon>Intestiviridae</taxon>
        <taxon>Crudevirinae</taxon>
        <taxon>Whopevirus</taxon>
        <taxon>Whopevirus animalis</taxon>
    </lineage>
</organism>
<dbReference type="EMBL" id="MH616963">
    <property type="protein sequence ID" value="AXH74488.1"/>
    <property type="molecule type" value="Genomic_DNA"/>
</dbReference>
<evidence type="ECO:0000313" key="3">
    <source>
        <dbReference type="Proteomes" id="UP000257554"/>
    </source>
</evidence>
<keyword evidence="1" id="KW-1133">Transmembrane helix</keyword>
<accession>A0A345MSY8</accession>
<dbReference type="Proteomes" id="UP000257554">
    <property type="component" value="Segment"/>
</dbReference>
<feature type="transmembrane region" description="Helical" evidence="1">
    <location>
        <begin position="114"/>
        <end position="132"/>
    </location>
</feature>
<keyword evidence="3" id="KW-1185">Reference proteome</keyword>
<keyword evidence="1" id="KW-0472">Membrane</keyword>
<proteinExistence type="predicted"/>
<reference evidence="2 3" key="1">
    <citation type="submission" date="2018-07" db="EMBL/GenBank/DDBJ databases">
        <title>Uncovering a Universe of Circular DNA Viruses in Animal Metagenomes.</title>
        <authorList>
            <person name="Tisza M."/>
            <person name="Buck C."/>
            <person name="Pastrana D."/>
            <person name="Welch N."/>
            <person name="Peretti A."/>
        </authorList>
    </citation>
    <scope>NUCLEOTIDE SEQUENCE [LARGE SCALE GENOMIC DNA]</scope>
    <source>
        <strain evidence="2">Ctbg_1</strain>
    </source>
</reference>
<keyword evidence="1" id="KW-0812">Transmembrane</keyword>
<dbReference type="RefSeq" id="YP_010097635.1">
    <property type="nucleotide sequence ID" value="NC_055760.1"/>
</dbReference>
<dbReference type="GeneID" id="76971850"/>
<evidence type="ECO:0000256" key="1">
    <source>
        <dbReference type="SAM" id="Phobius"/>
    </source>
</evidence>
<evidence type="ECO:0000313" key="2">
    <source>
        <dbReference type="EMBL" id="AXH74488.1"/>
    </source>
</evidence>
<sequence>MIKLRLIILMIVVLFSYSLSWSKENDELVLFTGQRIETDTTVAIVPIDIIRQANIKLTERLVYKDIIDIQNIQIQMYKTTDSLSRSRIVDLTNTNTKLLNENVDIKKDNNKYKIISGIEATIIIGLLIGLIIN</sequence>
<protein>
    <submittedName>
        <fullName evidence="2">Uncharacterized protein</fullName>
    </submittedName>
</protein>